<proteinExistence type="predicted"/>
<dbReference type="EMBL" id="FNAE01000002">
    <property type="protein sequence ID" value="SDE26198.1"/>
    <property type="molecule type" value="Genomic_DNA"/>
</dbReference>
<reference evidence="1 2" key="1">
    <citation type="submission" date="2016-10" db="EMBL/GenBank/DDBJ databases">
        <authorList>
            <person name="de Groot N.N."/>
        </authorList>
    </citation>
    <scope>NUCLEOTIDE SEQUENCE [LARGE SCALE GENOMIC DNA]</scope>
    <source>
        <strain evidence="1 2">JCM 10630</strain>
    </source>
</reference>
<evidence type="ECO:0000313" key="2">
    <source>
        <dbReference type="Proteomes" id="UP000182413"/>
    </source>
</evidence>
<sequence>MSYTVQESSSDLEAPLAKLAKQIKHSLSLNG</sequence>
<dbReference type="Proteomes" id="UP000182413">
    <property type="component" value="Unassembled WGS sequence"/>
</dbReference>
<organism evidence="1 2">
    <name type="scientific">Ectopseudomonas alcaliphila</name>
    <dbReference type="NCBI Taxonomy" id="101564"/>
    <lineage>
        <taxon>Bacteria</taxon>
        <taxon>Pseudomonadati</taxon>
        <taxon>Pseudomonadota</taxon>
        <taxon>Gammaproteobacteria</taxon>
        <taxon>Pseudomonadales</taxon>
        <taxon>Pseudomonadaceae</taxon>
        <taxon>Ectopseudomonas</taxon>
    </lineage>
</organism>
<accession>A0A1G7BGE8</accession>
<evidence type="ECO:0000313" key="1">
    <source>
        <dbReference type="EMBL" id="SDE26198.1"/>
    </source>
</evidence>
<gene>
    <name evidence="1" type="ORF">SAMN05216575_102237</name>
</gene>
<name>A0A1G7BGE8_9GAMM</name>
<protein>
    <submittedName>
        <fullName evidence="1">Uncharacterized protein</fullName>
    </submittedName>
</protein>
<dbReference type="AlphaFoldDB" id="A0A1G7BGE8"/>